<gene>
    <name evidence="2" type="ORF">ASD8599_00990</name>
</gene>
<keyword evidence="1" id="KW-0472">Membrane</keyword>
<dbReference type="Proteomes" id="UP000244880">
    <property type="component" value="Unassembled WGS sequence"/>
</dbReference>
<proteinExistence type="predicted"/>
<accession>A0A2R8BB16</accession>
<sequence length="127" mass="14003">MYTQDSFFTLTTIGQIGLAVVSLALSAFLIFAVFRLRLKPFWHFVSACVALWAFVWLSPQVYYAYYRILIDGLPAKIVVKAPPGVVDVVRLYGFASAGTLSGLGQSLLGWALLISVASKWLRRNAAN</sequence>
<evidence type="ECO:0000313" key="2">
    <source>
        <dbReference type="EMBL" id="SPH20252.1"/>
    </source>
</evidence>
<keyword evidence="1" id="KW-0812">Transmembrane</keyword>
<evidence type="ECO:0000313" key="3">
    <source>
        <dbReference type="Proteomes" id="UP000244880"/>
    </source>
</evidence>
<evidence type="ECO:0000256" key="1">
    <source>
        <dbReference type="SAM" id="Phobius"/>
    </source>
</evidence>
<feature type="transmembrane region" description="Helical" evidence="1">
    <location>
        <begin position="41"/>
        <end position="65"/>
    </location>
</feature>
<feature type="transmembrane region" description="Helical" evidence="1">
    <location>
        <begin position="91"/>
        <end position="113"/>
    </location>
</feature>
<reference evidence="2 3" key="1">
    <citation type="submission" date="2018-03" db="EMBL/GenBank/DDBJ databases">
        <authorList>
            <person name="Keele B.F."/>
        </authorList>
    </citation>
    <scope>NUCLEOTIDE SEQUENCE [LARGE SCALE GENOMIC DNA]</scope>
    <source>
        <strain evidence="2 3">CECT 8599</strain>
    </source>
</reference>
<feature type="transmembrane region" description="Helical" evidence="1">
    <location>
        <begin position="12"/>
        <end position="34"/>
    </location>
</feature>
<keyword evidence="1" id="KW-1133">Transmembrane helix</keyword>
<dbReference type="AlphaFoldDB" id="A0A2R8BB16"/>
<protein>
    <submittedName>
        <fullName evidence="2">Uncharacterized protein</fullName>
    </submittedName>
</protein>
<dbReference type="EMBL" id="OMOR01000001">
    <property type="protein sequence ID" value="SPH20252.1"/>
    <property type="molecule type" value="Genomic_DNA"/>
</dbReference>
<keyword evidence="3" id="KW-1185">Reference proteome</keyword>
<organism evidence="2 3">
    <name type="scientific">Ascidiaceihabitans donghaensis</name>
    <dbReference type="NCBI Taxonomy" id="1510460"/>
    <lineage>
        <taxon>Bacteria</taxon>
        <taxon>Pseudomonadati</taxon>
        <taxon>Pseudomonadota</taxon>
        <taxon>Alphaproteobacteria</taxon>
        <taxon>Rhodobacterales</taxon>
        <taxon>Paracoccaceae</taxon>
        <taxon>Ascidiaceihabitans</taxon>
    </lineage>
</organism>
<name>A0A2R8BB16_9RHOB</name>